<evidence type="ECO:0000313" key="1">
    <source>
        <dbReference type="EMBL" id="SHJ63564.1"/>
    </source>
</evidence>
<dbReference type="Proteomes" id="UP000184418">
    <property type="component" value="Unassembled WGS sequence"/>
</dbReference>
<dbReference type="RefSeq" id="WP_159437479.1">
    <property type="nucleotide sequence ID" value="NZ_FQYN01000008.1"/>
</dbReference>
<dbReference type="PROSITE" id="PS51257">
    <property type="entry name" value="PROKAR_LIPOPROTEIN"/>
    <property type="match status" value="1"/>
</dbReference>
<evidence type="ECO:0000313" key="2">
    <source>
        <dbReference type="Proteomes" id="UP000184418"/>
    </source>
</evidence>
<reference evidence="1 2" key="1">
    <citation type="submission" date="2016-11" db="EMBL/GenBank/DDBJ databases">
        <authorList>
            <person name="Jaros S."/>
            <person name="Januszkiewicz K."/>
            <person name="Wedrychowicz H."/>
        </authorList>
    </citation>
    <scope>NUCLEOTIDE SEQUENCE [LARGE SCALE GENOMIC DNA]</scope>
    <source>
        <strain evidence="1 2">DSM 21074</strain>
    </source>
</reference>
<dbReference type="EMBL" id="FQYN01000008">
    <property type="protein sequence ID" value="SHJ63564.1"/>
    <property type="molecule type" value="Genomic_DNA"/>
</dbReference>
<dbReference type="AlphaFoldDB" id="A0A1M6KXE8"/>
<proteinExistence type="predicted"/>
<organism evidence="1 2">
    <name type="scientific">Hymenobacter daecheongensis DSM 21074</name>
    <dbReference type="NCBI Taxonomy" id="1121955"/>
    <lineage>
        <taxon>Bacteria</taxon>
        <taxon>Pseudomonadati</taxon>
        <taxon>Bacteroidota</taxon>
        <taxon>Cytophagia</taxon>
        <taxon>Cytophagales</taxon>
        <taxon>Hymenobacteraceae</taxon>
        <taxon>Hymenobacter</taxon>
    </lineage>
</organism>
<accession>A0A1M6KXE8</accession>
<sequence>MKKLLLLASVAVLGLGSCNKVKCPAYTSTKAANRMSSPIMASTETAPAARQ</sequence>
<gene>
    <name evidence="1" type="ORF">SAMN02745146_3598</name>
</gene>
<protein>
    <recommendedName>
        <fullName evidence="3">Lipoprotein</fullName>
    </recommendedName>
</protein>
<dbReference type="OrthoDB" id="887359at2"/>
<keyword evidence="2" id="KW-1185">Reference proteome</keyword>
<name>A0A1M6KXE8_9BACT</name>
<evidence type="ECO:0008006" key="3">
    <source>
        <dbReference type="Google" id="ProtNLM"/>
    </source>
</evidence>